<evidence type="ECO:0000256" key="1">
    <source>
        <dbReference type="SAM" id="MobiDB-lite"/>
    </source>
</evidence>
<keyword evidence="4" id="KW-1185">Reference proteome</keyword>
<feature type="region of interest" description="Disordered" evidence="1">
    <location>
        <begin position="1"/>
        <end position="21"/>
    </location>
</feature>
<sequence>MAEATGDPAPPRLLALGDSLTGGSGLEPRDGLVPVLSDWLAARGRRVEILNAGEAGDTTSGGRDRIDRLLDQNVDAVMVELGGNDMLMGLGPEQAEANLDAILSRAGANGRPVLLVGIQAPPGDAAWRQAWAELWPRLAGQHEVVLLPDLYAPLVALPADELAQMLQRDGLHPSAKGVRLIVEALGPKVETLLGQLDDTAAAAE</sequence>
<dbReference type="PANTHER" id="PTHR30383">
    <property type="entry name" value="THIOESTERASE 1/PROTEASE 1/LYSOPHOSPHOLIPASE L1"/>
    <property type="match status" value="1"/>
</dbReference>
<proteinExistence type="predicted"/>
<dbReference type="InterPro" id="IPR051532">
    <property type="entry name" value="Ester_Hydrolysis_Enzymes"/>
</dbReference>
<feature type="domain" description="SGNH hydrolase-type esterase" evidence="2">
    <location>
        <begin position="15"/>
        <end position="179"/>
    </location>
</feature>
<dbReference type="EMBL" id="JAHKNG010000001">
    <property type="protein sequence ID" value="MBU3028574.1"/>
    <property type="molecule type" value="Genomic_DNA"/>
</dbReference>
<evidence type="ECO:0000313" key="4">
    <source>
        <dbReference type="Proteomes" id="UP001166191"/>
    </source>
</evidence>
<gene>
    <name evidence="3" type="ORF">KNW02_00400</name>
</gene>
<reference evidence="3" key="1">
    <citation type="submission" date="2021-06" db="EMBL/GenBank/DDBJ databases">
        <title>Paracoccus bacterium XHP0099 sp. nov., isolated from the surface waters of the Yellow Sea.</title>
        <authorList>
            <person name="Xue H."/>
            <person name="Zhang D."/>
        </authorList>
    </citation>
    <scope>NUCLEOTIDE SEQUENCE</scope>
    <source>
        <strain evidence="3">XHP0099</strain>
    </source>
</reference>
<dbReference type="InterPro" id="IPR013830">
    <property type="entry name" value="SGNH_hydro"/>
</dbReference>
<name>A0ABS6AD97_9RHOB</name>
<accession>A0ABS6AD97</accession>
<dbReference type="PANTHER" id="PTHR30383:SF24">
    <property type="entry name" value="THIOESTERASE 1_PROTEASE 1_LYSOPHOSPHOLIPASE L1"/>
    <property type="match status" value="1"/>
</dbReference>
<protein>
    <submittedName>
        <fullName evidence="3">Arylesterase</fullName>
    </submittedName>
</protein>
<dbReference type="Proteomes" id="UP001166191">
    <property type="component" value="Unassembled WGS sequence"/>
</dbReference>
<dbReference type="CDD" id="cd01822">
    <property type="entry name" value="Lysophospholipase_L1_like"/>
    <property type="match status" value="1"/>
</dbReference>
<dbReference type="Pfam" id="PF13472">
    <property type="entry name" value="Lipase_GDSL_2"/>
    <property type="match status" value="1"/>
</dbReference>
<evidence type="ECO:0000259" key="2">
    <source>
        <dbReference type="Pfam" id="PF13472"/>
    </source>
</evidence>
<organism evidence="3 4">
    <name type="scientific">Paracoccus marinaquae</name>
    <dbReference type="NCBI Taxonomy" id="2841926"/>
    <lineage>
        <taxon>Bacteria</taxon>
        <taxon>Pseudomonadati</taxon>
        <taxon>Pseudomonadota</taxon>
        <taxon>Alphaproteobacteria</taxon>
        <taxon>Rhodobacterales</taxon>
        <taxon>Paracoccaceae</taxon>
        <taxon>Paracoccus</taxon>
    </lineage>
</organism>
<comment type="caution">
    <text evidence="3">The sequence shown here is derived from an EMBL/GenBank/DDBJ whole genome shotgun (WGS) entry which is preliminary data.</text>
</comment>
<evidence type="ECO:0000313" key="3">
    <source>
        <dbReference type="EMBL" id="MBU3028574.1"/>
    </source>
</evidence>